<sequence length="613" mass="65768">MRRPKVTPGVVGAFVAVTVLAVLSALSPPRMLTFGMLAVGPALAAATASPTLVLTIGAYAGAVALAISTRQGLFGSPDQILRLLMIAVITIIGWLIARHLRGLLTARSAAAGDREMLGALVEQSADAIIVVDLDGVVRIWNAGAEKMYGYHPSEIIGHEFPKIIPPERFPVFKQSLITLAAGQHVRLDETRRIRRDGSELLVSVTVAPIRDDSGTVVAAAATERDITARKRLEAEEKLAIERSARAKRMESLGQLAGGVAHDFNNLLAIILNYADFLIDEVTPEGRKDLARIRDAADRARDLTGQLLLFAKRQPTQVETVDLKEVVDCSGELLRRSIGANIQLICRGQPEPLPVRANRGHLDQILLNLIVNARDAMPDGGVIVMETDRPPGDNARLTVSDTGCGMTAEVRDRLFEPFFTTKPADQGTGLGLATVYGIVADAGGQISVDSSPGVGTTFRILLPLAAESADRAPDTDDGPAHGHGEHVVVVDDEEPVRDLVVRILEQNGYRATVWRDGTPPGDEPGDVALLVTDIVLRGRSGPAIAERLRVRHPELPVLFMSGYGHDDLRRRYDLDSAHIVQKPFTAVELLAAVGNALSGGTADQRSRDNSSRVA</sequence>
<dbReference type="PROSITE" id="PS50109">
    <property type="entry name" value="HIS_KIN"/>
    <property type="match status" value="1"/>
</dbReference>
<dbReference type="EC" id="2.7.13.3" evidence="3"/>
<dbReference type="InterPro" id="IPR013656">
    <property type="entry name" value="PAS_4"/>
</dbReference>
<dbReference type="PRINTS" id="PR00344">
    <property type="entry name" value="BCTRLSENSOR"/>
</dbReference>
<evidence type="ECO:0000259" key="13">
    <source>
        <dbReference type="PROSITE" id="PS50110"/>
    </source>
</evidence>
<dbReference type="PROSITE" id="PS50112">
    <property type="entry name" value="PAS"/>
    <property type="match status" value="1"/>
</dbReference>
<dbReference type="InterPro" id="IPR035965">
    <property type="entry name" value="PAS-like_dom_sf"/>
</dbReference>
<keyword evidence="7" id="KW-0418">Kinase</keyword>
<dbReference type="Pfam" id="PF08448">
    <property type="entry name" value="PAS_4"/>
    <property type="match status" value="1"/>
</dbReference>
<reference evidence="17 18" key="1">
    <citation type="submission" date="2020-08" db="EMBL/GenBank/DDBJ databases">
        <title>Sequencing the genomes of 1000 actinobacteria strains.</title>
        <authorList>
            <person name="Klenk H.-P."/>
        </authorList>
    </citation>
    <scope>NUCLEOTIDE SEQUENCE [LARGE SCALE GENOMIC DNA]</scope>
    <source>
        <strain evidence="17 18">DSM 43150</strain>
    </source>
</reference>
<dbReference type="Gene3D" id="3.30.450.20">
    <property type="entry name" value="PAS domain"/>
    <property type="match status" value="1"/>
</dbReference>
<dbReference type="PROSITE" id="PS50113">
    <property type="entry name" value="PAC"/>
    <property type="match status" value="1"/>
</dbReference>
<dbReference type="Pfam" id="PF00512">
    <property type="entry name" value="HisKA"/>
    <property type="match status" value="1"/>
</dbReference>
<dbReference type="EMBL" id="JACHNC010000001">
    <property type="protein sequence ID" value="MBB4753459.1"/>
    <property type="molecule type" value="Genomic_DNA"/>
</dbReference>
<evidence type="ECO:0000256" key="10">
    <source>
        <dbReference type="PROSITE-ProRule" id="PRU00169"/>
    </source>
</evidence>
<dbReference type="InterPro" id="IPR003661">
    <property type="entry name" value="HisK_dim/P_dom"/>
</dbReference>
<dbReference type="InterPro" id="IPR001610">
    <property type="entry name" value="PAC"/>
</dbReference>
<evidence type="ECO:0000256" key="6">
    <source>
        <dbReference type="ARBA" id="ARBA00022741"/>
    </source>
</evidence>
<evidence type="ECO:0000259" key="14">
    <source>
        <dbReference type="PROSITE" id="PS50112"/>
    </source>
</evidence>
<comment type="caution">
    <text evidence="17">The sequence shown here is derived from an EMBL/GenBank/DDBJ whole genome shotgun (WGS) entry which is preliminary data.</text>
</comment>
<dbReference type="InterPro" id="IPR000014">
    <property type="entry name" value="PAS"/>
</dbReference>
<keyword evidence="11" id="KW-0472">Membrane</keyword>
<keyword evidence="19" id="KW-1185">Reference proteome</keyword>
<dbReference type="Pfam" id="PF02518">
    <property type="entry name" value="HATPase_c"/>
    <property type="match status" value="1"/>
</dbReference>
<dbReference type="SMART" id="SM00091">
    <property type="entry name" value="PAS"/>
    <property type="match status" value="1"/>
</dbReference>
<dbReference type="CDD" id="cd00082">
    <property type="entry name" value="HisKA"/>
    <property type="match status" value="1"/>
</dbReference>
<comment type="subcellular location">
    <subcellularLocation>
        <location evidence="2">Cell membrane</location>
    </subcellularLocation>
</comment>
<feature type="transmembrane region" description="Helical" evidence="11">
    <location>
        <begin position="80"/>
        <end position="97"/>
    </location>
</feature>
<dbReference type="InterPro" id="IPR036890">
    <property type="entry name" value="HATPase_C_sf"/>
</dbReference>
<name>A0A7W7HMW5_9ACTN</name>
<dbReference type="InterPro" id="IPR000700">
    <property type="entry name" value="PAS-assoc_C"/>
</dbReference>
<dbReference type="PANTHER" id="PTHR43065:SF46">
    <property type="entry name" value="C4-DICARBOXYLATE TRANSPORT SENSOR PROTEIN DCTB"/>
    <property type="match status" value="1"/>
</dbReference>
<feature type="domain" description="PAS" evidence="14">
    <location>
        <begin position="113"/>
        <end position="183"/>
    </location>
</feature>
<dbReference type="GO" id="GO:0005886">
    <property type="term" value="C:plasma membrane"/>
    <property type="evidence" value="ECO:0007669"/>
    <property type="project" value="UniProtKB-SubCell"/>
</dbReference>
<dbReference type="AlphaFoldDB" id="A0A7W7HMW5"/>
<evidence type="ECO:0000256" key="8">
    <source>
        <dbReference type="ARBA" id="ARBA00022840"/>
    </source>
</evidence>
<evidence type="ECO:0000256" key="7">
    <source>
        <dbReference type="ARBA" id="ARBA00022777"/>
    </source>
</evidence>
<dbReference type="Gene3D" id="3.30.565.10">
    <property type="entry name" value="Histidine kinase-like ATPase, C-terminal domain"/>
    <property type="match status" value="1"/>
</dbReference>
<dbReference type="Proteomes" id="UP000631312">
    <property type="component" value="Unassembled WGS sequence"/>
</dbReference>
<evidence type="ECO:0000256" key="2">
    <source>
        <dbReference type="ARBA" id="ARBA00004236"/>
    </source>
</evidence>
<evidence type="ECO:0000256" key="11">
    <source>
        <dbReference type="SAM" id="Phobius"/>
    </source>
</evidence>
<proteinExistence type="predicted"/>
<feature type="domain" description="PAC" evidence="15">
    <location>
        <begin position="186"/>
        <end position="238"/>
    </location>
</feature>
<gene>
    <name evidence="16" type="ORF">Alo02nite_08880</name>
    <name evidence="17" type="ORF">BJ964_007620</name>
</gene>
<dbReference type="SMART" id="SM00448">
    <property type="entry name" value="REC"/>
    <property type="match status" value="1"/>
</dbReference>
<dbReference type="SUPFAM" id="SSF55874">
    <property type="entry name" value="ATPase domain of HSP90 chaperone/DNA topoisomerase II/histidine kinase"/>
    <property type="match status" value="1"/>
</dbReference>
<keyword evidence="9" id="KW-0902">Two-component regulatory system</keyword>
<dbReference type="GO" id="GO:0005524">
    <property type="term" value="F:ATP binding"/>
    <property type="evidence" value="ECO:0007669"/>
    <property type="project" value="UniProtKB-KW"/>
</dbReference>
<dbReference type="Gene3D" id="1.10.287.130">
    <property type="match status" value="1"/>
</dbReference>
<evidence type="ECO:0000313" key="19">
    <source>
        <dbReference type="Proteomes" id="UP000631312"/>
    </source>
</evidence>
<evidence type="ECO:0000256" key="9">
    <source>
        <dbReference type="ARBA" id="ARBA00023012"/>
    </source>
</evidence>
<protein>
    <recommendedName>
        <fullName evidence="3">histidine kinase</fullName>
        <ecNumber evidence="3">2.7.13.3</ecNumber>
    </recommendedName>
</protein>
<dbReference type="InterPro" id="IPR004358">
    <property type="entry name" value="Sig_transdc_His_kin-like_C"/>
</dbReference>
<keyword evidence="11" id="KW-1133">Transmembrane helix</keyword>
<dbReference type="SUPFAM" id="SSF55785">
    <property type="entry name" value="PYP-like sensor domain (PAS domain)"/>
    <property type="match status" value="1"/>
</dbReference>
<feature type="domain" description="Histidine kinase" evidence="12">
    <location>
        <begin position="258"/>
        <end position="465"/>
    </location>
</feature>
<dbReference type="Pfam" id="PF00072">
    <property type="entry name" value="Response_reg"/>
    <property type="match status" value="1"/>
</dbReference>
<keyword evidence="6" id="KW-0547">Nucleotide-binding</keyword>
<reference evidence="16 19" key="2">
    <citation type="submission" date="2021-01" db="EMBL/GenBank/DDBJ databases">
        <title>Whole genome shotgun sequence of Actinoplanes lobatus NBRC 12513.</title>
        <authorList>
            <person name="Komaki H."/>
            <person name="Tamura T."/>
        </authorList>
    </citation>
    <scope>NUCLEOTIDE SEQUENCE [LARGE SCALE GENOMIC DNA]</scope>
    <source>
        <strain evidence="16 19">NBRC 12513</strain>
    </source>
</reference>
<dbReference type="InterPro" id="IPR011006">
    <property type="entry name" value="CheY-like_superfamily"/>
</dbReference>
<feature type="transmembrane region" description="Helical" evidence="11">
    <location>
        <begin position="41"/>
        <end position="68"/>
    </location>
</feature>
<evidence type="ECO:0000256" key="3">
    <source>
        <dbReference type="ARBA" id="ARBA00012438"/>
    </source>
</evidence>
<dbReference type="SUPFAM" id="SSF47384">
    <property type="entry name" value="Homodimeric domain of signal transducing histidine kinase"/>
    <property type="match status" value="1"/>
</dbReference>
<organism evidence="17 18">
    <name type="scientific">Actinoplanes lobatus</name>
    <dbReference type="NCBI Taxonomy" id="113568"/>
    <lineage>
        <taxon>Bacteria</taxon>
        <taxon>Bacillati</taxon>
        <taxon>Actinomycetota</taxon>
        <taxon>Actinomycetes</taxon>
        <taxon>Micromonosporales</taxon>
        <taxon>Micromonosporaceae</taxon>
        <taxon>Actinoplanes</taxon>
    </lineage>
</organism>
<feature type="modified residue" description="4-aspartylphosphate" evidence="10">
    <location>
        <position position="532"/>
    </location>
</feature>
<dbReference type="Proteomes" id="UP000590511">
    <property type="component" value="Unassembled WGS sequence"/>
</dbReference>
<evidence type="ECO:0000259" key="15">
    <source>
        <dbReference type="PROSITE" id="PS50113"/>
    </source>
</evidence>
<comment type="catalytic activity">
    <reaction evidence="1">
        <text>ATP + protein L-histidine = ADP + protein N-phospho-L-histidine.</text>
        <dbReference type="EC" id="2.7.13.3"/>
    </reaction>
</comment>
<accession>A0A7W7HMW5</accession>
<keyword evidence="11" id="KW-0812">Transmembrane</keyword>
<dbReference type="PANTHER" id="PTHR43065">
    <property type="entry name" value="SENSOR HISTIDINE KINASE"/>
    <property type="match status" value="1"/>
</dbReference>
<dbReference type="InterPro" id="IPR001789">
    <property type="entry name" value="Sig_transdc_resp-reg_receiver"/>
</dbReference>
<dbReference type="SUPFAM" id="SSF52172">
    <property type="entry name" value="CheY-like"/>
    <property type="match status" value="1"/>
</dbReference>
<dbReference type="PROSITE" id="PS50110">
    <property type="entry name" value="RESPONSE_REGULATORY"/>
    <property type="match status" value="1"/>
</dbReference>
<evidence type="ECO:0000259" key="12">
    <source>
        <dbReference type="PROSITE" id="PS50109"/>
    </source>
</evidence>
<dbReference type="GO" id="GO:0000155">
    <property type="term" value="F:phosphorelay sensor kinase activity"/>
    <property type="evidence" value="ECO:0007669"/>
    <property type="project" value="InterPro"/>
</dbReference>
<dbReference type="EMBL" id="BOMP01000014">
    <property type="protein sequence ID" value="GIE37990.1"/>
    <property type="molecule type" value="Genomic_DNA"/>
</dbReference>
<dbReference type="InterPro" id="IPR003594">
    <property type="entry name" value="HATPase_dom"/>
</dbReference>
<keyword evidence="4 10" id="KW-0597">Phosphoprotein</keyword>
<dbReference type="SMART" id="SM00388">
    <property type="entry name" value="HisKA"/>
    <property type="match status" value="1"/>
</dbReference>
<evidence type="ECO:0000256" key="4">
    <source>
        <dbReference type="ARBA" id="ARBA00022553"/>
    </source>
</evidence>
<dbReference type="SMART" id="SM00387">
    <property type="entry name" value="HATPase_c"/>
    <property type="match status" value="1"/>
</dbReference>
<dbReference type="SMART" id="SM00086">
    <property type="entry name" value="PAC"/>
    <property type="match status" value="1"/>
</dbReference>
<dbReference type="RefSeq" id="WP_188125158.1">
    <property type="nucleotide sequence ID" value="NZ_BOMP01000014.1"/>
</dbReference>
<evidence type="ECO:0000256" key="5">
    <source>
        <dbReference type="ARBA" id="ARBA00022679"/>
    </source>
</evidence>
<dbReference type="InterPro" id="IPR005467">
    <property type="entry name" value="His_kinase_dom"/>
</dbReference>
<dbReference type="CDD" id="cd00130">
    <property type="entry name" value="PAS"/>
    <property type="match status" value="1"/>
</dbReference>
<keyword evidence="8" id="KW-0067">ATP-binding</keyword>
<dbReference type="NCBIfam" id="TIGR00229">
    <property type="entry name" value="sensory_box"/>
    <property type="match status" value="1"/>
</dbReference>
<feature type="domain" description="Response regulatory" evidence="13">
    <location>
        <begin position="485"/>
        <end position="596"/>
    </location>
</feature>
<evidence type="ECO:0000256" key="1">
    <source>
        <dbReference type="ARBA" id="ARBA00000085"/>
    </source>
</evidence>
<keyword evidence="5" id="KW-0808">Transferase</keyword>
<evidence type="ECO:0000313" key="16">
    <source>
        <dbReference type="EMBL" id="GIE37990.1"/>
    </source>
</evidence>
<evidence type="ECO:0000313" key="17">
    <source>
        <dbReference type="EMBL" id="MBB4753459.1"/>
    </source>
</evidence>
<evidence type="ECO:0000313" key="18">
    <source>
        <dbReference type="Proteomes" id="UP000590511"/>
    </source>
</evidence>
<dbReference type="InterPro" id="IPR036097">
    <property type="entry name" value="HisK_dim/P_sf"/>
</dbReference>
<dbReference type="Gene3D" id="3.40.50.2300">
    <property type="match status" value="1"/>
</dbReference>